<keyword evidence="1" id="KW-0472">Membrane</keyword>
<reference evidence="3" key="1">
    <citation type="thesis" date="2020" institute="ProQuest LLC" country="789 East Eisenhower Parkway, Ann Arbor, MI, USA">
        <title>Comparative Genomics and Chromosome Evolution.</title>
        <authorList>
            <person name="Mudd A.B."/>
        </authorList>
    </citation>
    <scope>NUCLEOTIDE SEQUENCE</scope>
    <source>
        <strain evidence="3">1538</strain>
        <tissue evidence="3">Blood</tissue>
    </source>
</reference>
<dbReference type="AlphaFoldDB" id="A0AAV3B7L6"/>
<dbReference type="PANTHER" id="PTHR14776">
    <property type="entry name" value="CADHERIN-LIKE AND PC-ESTERASE DOMAIN-CONTAINING PROTEIN 1"/>
    <property type="match status" value="1"/>
</dbReference>
<sequence>MGWRRRYCPRPIFVAVIVAVCLFYQCLSLLWKSISWTSKEYAVVSDKDIRDVAAEMEDCSYRWDSIVKKIKDVNIMPGIQQILCEKNKICEMALMIPELENLSICTIQSGQSQVWNKFLNYFLPNLGKRTQDIKAWDINALLETFLNVPFHHHKPSPSSPLVRVFVLITSLSPLRAYIHSTAMVQDQPQKTFSTIKLQHFYEHFFKPLSPVEAFKALKVMISRLLLTLELINEAAVVGPNLLNRCNECFQLLTFDIGYSHASPPSVLKVNNDTLSYISRIFSNPPLDLTPEFNPKIKDYYVELPFDVVTMEIGAEPAHCKSQVHLDDRDGPRAGNYPLGLGFNQITLHVMDESKPSPVLLRTYRITVHREDRPSMPLFDHHRLCSFVQDCGLIIHEKEPCGLQYISKEVLSGLSQAWQRKCDSGDAKGQWIVPCLNCLDNRTCDWRAITWQPYKCYHPVLQRTELQQCVKDRKILFIGDSTNRGMMYYLTERVNGTLQEWQKTHGMKLFDNVNYGRTNISYSYYPQFWIDAKKRPTFEDALEHLLERSHPLENTNRTVLVVGGVQWLNSDHLKIIHSVLEKKNLSAILVIIKSIGMGFHLPVRGIRSLSPVQVRQLSEENTLILKTAAHYGYEVVDTFSITMGRYKEFLSGKCGCHYHEVVKNKKENKMKLIKSYSLGGKNFPLVPDIPSNLKSLYHVQGPVNQVYSEILLSRICT</sequence>
<dbReference type="Proteomes" id="UP001181693">
    <property type="component" value="Unassembled WGS sequence"/>
</dbReference>
<comment type="caution">
    <text evidence="3">The sequence shown here is derived from an EMBL/GenBank/DDBJ whole genome shotgun (WGS) entry which is preliminary data.</text>
</comment>
<evidence type="ECO:0000259" key="2">
    <source>
        <dbReference type="Pfam" id="PF24536"/>
    </source>
</evidence>
<feature type="domain" description="NXPE C-terminal" evidence="2">
    <location>
        <begin position="450"/>
        <end position="565"/>
    </location>
</feature>
<name>A0AAV3B7L6_PYXAD</name>
<dbReference type="InterPro" id="IPR057106">
    <property type="entry name" value="NXPE4_C"/>
</dbReference>
<evidence type="ECO:0000313" key="3">
    <source>
        <dbReference type="EMBL" id="DBA31238.1"/>
    </source>
</evidence>
<keyword evidence="4" id="KW-1185">Reference proteome</keyword>
<gene>
    <name evidence="3" type="ORF">GDO54_007116</name>
</gene>
<accession>A0AAV3B7L6</accession>
<protein>
    <recommendedName>
        <fullName evidence="2">NXPE C-terminal domain-containing protein</fullName>
    </recommendedName>
</protein>
<evidence type="ECO:0000256" key="1">
    <source>
        <dbReference type="SAM" id="Phobius"/>
    </source>
</evidence>
<evidence type="ECO:0000313" key="4">
    <source>
        <dbReference type="Proteomes" id="UP001181693"/>
    </source>
</evidence>
<keyword evidence="1" id="KW-0812">Transmembrane</keyword>
<dbReference type="EMBL" id="DYDO01000002">
    <property type="protein sequence ID" value="DBA31238.1"/>
    <property type="molecule type" value="Genomic_DNA"/>
</dbReference>
<dbReference type="Pfam" id="PF24536">
    <property type="entry name" value="NXPE4_C"/>
    <property type="match status" value="1"/>
</dbReference>
<organism evidence="3 4">
    <name type="scientific">Pyxicephalus adspersus</name>
    <name type="common">African bullfrog</name>
    <dbReference type="NCBI Taxonomy" id="30357"/>
    <lineage>
        <taxon>Eukaryota</taxon>
        <taxon>Metazoa</taxon>
        <taxon>Chordata</taxon>
        <taxon>Craniata</taxon>
        <taxon>Vertebrata</taxon>
        <taxon>Euteleostomi</taxon>
        <taxon>Amphibia</taxon>
        <taxon>Batrachia</taxon>
        <taxon>Anura</taxon>
        <taxon>Neobatrachia</taxon>
        <taxon>Ranoidea</taxon>
        <taxon>Pyxicephalidae</taxon>
        <taxon>Pyxicephalinae</taxon>
        <taxon>Pyxicephalus</taxon>
    </lineage>
</organism>
<feature type="transmembrane region" description="Helical" evidence="1">
    <location>
        <begin position="12"/>
        <end position="31"/>
    </location>
</feature>
<proteinExistence type="predicted"/>
<dbReference type="PANTHER" id="PTHR14776:SF1">
    <property type="entry name" value="CADHERIN-LIKE AND PC-ESTERASE DOMAIN-CONTAINING PROTEIN 1"/>
    <property type="match status" value="1"/>
</dbReference>
<keyword evidence="1" id="KW-1133">Transmembrane helix</keyword>